<evidence type="ECO:0000313" key="2">
    <source>
        <dbReference type="Proteomes" id="UP000789396"/>
    </source>
</evidence>
<dbReference type="Proteomes" id="UP000789396">
    <property type="component" value="Unassembled WGS sequence"/>
</dbReference>
<feature type="non-terminal residue" evidence="1">
    <location>
        <position position="94"/>
    </location>
</feature>
<comment type="caution">
    <text evidence="1">The sequence shown here is derived from an EMBL/GenBank/DDBJ whole genome shotgun (WGS) entry which is preliminary data.</text>
</comment>
<organism evidence="1 2">
    <name type="scientific">Racocetra fulgida</name>
    <dbReference type="NCBI Taxonomy" id="60492"/>
    <lineage>
        <taxon>Eukaryota</taxon>
        <taxon>Fungi</taxon>
        <taxon>Fungi incertae sedis</taxon>
        <taxon>Mucoromycota</taxon>
        <taxon>Glomeromycotina</taxon>
        <taxon>Glomeromycetes</taxon>
        <taxon>Diversisporales</taxon>
        <taxon>Gigasporaceae</taxon>
        <taxon>Racocetra</taxon>
    </lineage>
</organism>
<gene>
    <name evidence="1" type="ORF">RFULGI_LOCUS14596</name>
</gene>
<protein>
    <submittedName>
        <fullName evidence="1">6259_t:CDS:1</fullName>
    </submittedName>
</protein>
<name>A0A9N9NUC5_9GLOM</name>
<proteinExistence type="predicted"/>
<keyword evidence="2" id="KW-1185">Reference proteome</keyword>
<evidence type="ECO:0000313" key="1">
    <source>
        <dbReference type="EMBL" id="CAG8764854.1"/>
    </source>
</evidence>
<accession>A0A9N9NUC5</accession>
<dbReference type="AlphaFoldDB" id="A0A9N9NUC5"/>
<dbReference type="EMBL" id="CAJVPZ010043011">
    <property type="protein sequence ID" value="CAG8764854.1"/>
    <property type="molecule type" value="Genomic_DNA"/>
</dbReference>
<reference evidence="1" key="1">
    <citation type="submission" date="2021-06" db="EMBL/GenBank/DDBJ databases">
        <authorList>
            <person name="Kallberg Y."/>
            <person name="Tangrot J."/>
            <person name="Rosling A."/>
        </authorList>
    </citation>
    <scope>NUCLEOTIDE SEQUENCE</scope>
    <source>
        <strain evidence="1">IN212</strain>
    </source>
</reference>
<sequence>MTSTAAKVLKTSTAAEVLKNYIPAEVFKAATLQQLDDKIDGIVKSIDFMKSQMSKKGDFQVNKIDPSEIIGPYGDVNANKIDPSEIIDPYPYPL</sequence>